<dbReference type="SMART" id="SM00355">
    <property type="entry name" value="ZnF_C2H2"/>
    <property type="match status" value="10"/>
</dbReference>
<dbReference type="AlphaFoldDB" id="A0A834XUH3"/>
<evidence type="ECO:0000256" key="1">
    <source>
        <dbReference type="ARBA" id="ARBA00022723"/>
    </source>
</evidence>
<sequence>MIKMKKKLADNESKRSLKFIFPRQLSKNGKFRSQLSPKYLRILRETISLSNDTIDYHTPLKYPSIFTSKNEEKINLYSCNECMDSFQFETSLTDHMTRRSWVLGYYDNTYSSNDTSLIKSSSSDAKNTNRNTRKILNNTETLKKCVKIKRKKYVKLFYNKCQFLLYLNEHNITTIDTRYLMLMPLPNELESIEYHQFDETCIKLMGHLFAKGIHIVDWLEAQNIHSKWWCNSKLFNNNSCSINNISFFTDKPLLSLIKKVKNNTTNKLIIVWNNFINLCHEKNYNKNFSFDSDIKFSIIISKLSPKLNNNNNDILKLYNNNNNNNNNDIIFDNNKNKMSQDFINYWKFKNENDFNNKPTLNRNKYGEYELLSAKIQQDGTAYLLIKKNLNINIIDYEKNVFIKKYNNDYFQDMIDKYKLKLFNNLHNSNYNNILKLIINDVRNVSLNFSKTNFINDEIVLSVNLKAMKTFYMLLNDNFNNNNTSDVNNDNDDDNDDWEYNLDTCDNCDVCKKIKKPTNYIPGVSKPAVNETIYCQCYNFICHLCNSQQGNYNRYNRHMKLHQKVKPFECPDCLKKFQSTRQLEQHIWTKCYHILTQVIYSCKICNIEGFLTIEELTRHYSHAHIKTIYYCNSCFKIFTSYNDCLIHKHDLSINSGETEKLFICEFGQCIVRPDNYHLHLLNNHREIGIITYYTCPFCYFIIRNNNDDKSLIKKHIFTNHLNRLSEIITNGTLKNLLDNKNLIFNRKKNNFLNKLNQRIAFNCPNNFSIDFNCHLCGDMIDTNSSTIKNHFGDKHSGYYKLCNVHLSLIDETKKNNVYHDNFVDKLDDSLVDDKKAIEKRKIDIVDDDESSSSASSSSSTKNYLINKKKRLKYDDYDDDGKKIIEQKNYSNGLFINKEIINNTSDNFKCKKCNLIFSNIDLLKKHIASDHRIKINYSICLECGENFIVAPSLKIHLKAFHGISDPNVYLENNKNCIPNSNLNDINGDENNGYNCHVCMATFENNAAVEKHLRVHGMAFLNRKKIQAKKAMDSIIKTTETPFGKFYISNIITRS</sequence>
<evidence type="ECO:0000313" key="8">
    <source>
        <dbReference type="Proteomes" id="UP000639338"/>
    </source>
</evidence>
<keyword evidence="8" id="KW-1185">Reference proteome</keyword>
<keyword evidence="4" id="KW-0862">Zinc</keyword>
<feature type="domain" description="C2H2-type" evidence="6">
    <location>
        <begin position="539"/>
        <end position="566"/>
    </location>
</feature>
<dbReference type="OrthoDB" id="8856548at2759"/>
<dbReference type="Gene3D" id="3.30.160.60">
    <property type="entry name" value="Classic Zinc Finger"/>
    <property type="match status" value="2"/>
</dbReference>
<dbReference type="InterPro" id="IPR036236">
    <property type="entry name" value="Znf_C2H2_sf"/>
</dbReference>
<proteinExistence type="predicted"/>
<feature type="domain" description="C2H2-type" evidence="6">
    <location>
        <begin position="628"/>
        <end position="658"/>
    </location>
</feature>
<keyword evidence="2" id="KW-0677">Repeat</keyword>
<accession>A0A834XUH3</accession>
<dbReference type="PROSITE" id="PS50157">
    <property type="entry name" value="ZINC_FINGER_C2H2_2"/>
    <property type="match status" value="5"/>
</dbReference>
<gene>
    <name evidence="7" type="ORF">HCN44_008791</name>
</gene>
<evidence type="ECO:0000256" key="4">
    <source>
        <dbReference type="ARBA" id="ARBA00022833"/>
    </source>
</evidence>
<comment type="caution">
    <text evidence="7">The sequence shown here is derived from an EMBL/GenBank/DDBJ whole genome shotgun (WGS) entry which is preliminary data.</text>
</comment>
<organism evidence="7 8">
    <name type="scientific">Aphidius gifuensis</name>
    <name type="common">Parasitoid wasp</name>
    <dbReference type="NCBI Taxonomy" id="684658"/>
    <lineage>
        <taxon>Eukaryota</taxon>
        <taxon>Metazoa</taxon>
        <taxon>Ecdysozoa</taxon>
        <taxon>Arthropoda</taxon>
        <taxon>Hexapoda</taxon>
        <taxon>Insecta</taxon>
        <taxon>Pterygota</taxon>
        <taxon>Neoptera</taxon>
        <taxon>Endopterygota</taxon>
        <taxon>Hymenoptera</taxon>
        <taxon>Apocrita</taxon>
        <taxon>Ichneumonoidea</taxon>
        <taxon>Braconidae</taxon>
        <taxon>Aphidiinae</taxon>
        <taxon>Aphidius</taxon>
    </lineage>
</organism>
<dbReference type="SUPFAM" id="SSF57667">
    <property type="entry name" value="beta-beta-alpha zinc fingers"/>
    <property type="match status" value="2"/>
</dbReference>
<dbReference type="InterPro" id="IPR013087">
    <property type="entry name" value="Znf_C2H2_type"/>
</dbReference>
<evidence type="ECO:0000256" key="3">
    <source>
        <dbReference type="ARBA" id="ARBA00022771"/>
    </source>
</evidence>
<evidence type="ECO:0000256" key="5">
    <source>
        <dbReference type="PROSITE-ProRule" id="PRU00042"/>
    </source>
</evidence>
<name>A0A834XUH3_APHGI</name>
<dbReference type="GO" id="GO:0008270">
    <property type="term" value="F:zinc ion binding"/>
    <property type="evidence" value="ECO:0007669"/>
    <property type="project" value="UniProtKB-KW"/>
</dbReference>
<dbReference type="Proteomes" id="UP000639338">
    <property type="component" value="Unassembled WGS sequence"/>
</dbReference>
<keyword evidence="1" id="KW-0479">Metal-binding</keyword>
<dbReference type="PROSITE" id="PS00028">
    <property type="entry name" value="ZINC_FINGER_C2H2_1"/>
    <property type="match status" value="3"/>
</dbReference>
<dbReference type="PANTHER" id="PTHR24379:SF121">
    <property type="entry name" value="C2H2-TYPE DOMAIN-CONTAINING PROTEIN"/>
    <property type="match status" value="1"/>
</dbReference>
<evidence type="ECO:0000259" key="6">
    <source>
        <dbReference type="PROSITE" id="PS50157"/>
    </source>
</evidence>
<evidence type="ECO:0000313" key="7">
    <source>
        <dbReference type="EMBL" id="KAF7991479.1"/>
    </source>
</evidence>
<keyword evidence="3 5" id="KW-0863">Zinc-finger</keyword>
<feature type="domain" description="C2H2-type" evidence="6">
    <location>
        <begin position="936"/>
        <end position="964"/>
    </location>
</feature>
<feature type="domain" description="C2H2-type" evidence="6">
    <location>
        <begin position="991"/>
        <end position="1013"/>
    </location>
</feature>
<dbReference type="PANTHER" id="PTHR24379">
    <property type="entry name" value="KRAB AND ZINC FINGER DOMAIN-CONTAINING"/>
    <property type="match status" value="1"/>
</dbReference>
<protein>
    <recommendedName>
        <fullName evidence="6">C2H2-type domain-containing protein</fullName>
    </recommendedName>
</protein>
<evidence type="ECO:0000256" key="2">
    <source>
        <dbReference type="ARBA" id="ARBA00022737"/>
    </source>
</evidence>
<dbReference type="EMBL" id="JACMRX010000004">
    <property type="protein sequence ID" value="KAF7991479.1"/>
    <property type="molecule type" value="Genomic_DNA"/>
</dbReference>
<reference evidence="7 8" key="1">
    <citation type="submission" date="2020-08" db="EMBL/GenBank/DDBJ databases">
        <title>Aphidius gifuensis genome sequencing and assembly.</title>
        <authorList>
            <person name="Du Z."/>
        </authorList>
    </citation>
    <scope>NUCLEOTIDE SEQUENCE [LARGE SCALE GENOMIC DNA]</scope>
    <source>
        <strain evidence="7">YNYX2018</strain>
        <tissue evidence="7">Adults</tissue>
    </source>
</reference>
<feature type="domain" description="C2H2-type" evidence="6">
    <location>
        <begin position="567"/>
        <end position="592"/>
    </location>
</feature>